<dbReference type="EMBL" id="BKCJ011400580">
    <property type="protein sequence ID" value="GFD30081.1"/>
    <property type="molecule type" value="Genomic_DNA"/>
</dbReference>
<proteinExistence type="predicted"/>
<evidence type="ECO:0000313" key="1">
    <source>
        <dbReference type="EMBL" id="GFD30081.1"/>
    </source>
</evidence>
<reference evidence="1" key="1">
    <citation type="journal article" date="2019" name="Sci. Rep.">
        <title>Draft genome of Tanacetum cinerariifolium, the natural source of mosquito coil.</title>
        <authorList>
            <person name="Yamashiro T."/>
            <person name="Shiraishi A."/>
            <person name="Satake H."/>
            <person name="Nakayama K."/>
        </authorList>
    </citation>
    <scope>NUCLEOTIDE SEQUENCE</scope>
</reference>
<organism evidence="1">
    <name type="scientific">Tanacetum cinerariifolium</name>
    <name type="common">Dalmatian daisy</name>
    <name type="synonym">Chrysanthemum cinerariifolium</name>
    <dbReference type="NCBI Taxonomy" id="118510"/>
    <lineage>
        <taxon>Eukaryota</taxon>
        <taxon>Viridiplantae</taxon>
        <taxon>Streptophyta</taxon>
        <taxon>Embryophyta</taxon>
        <taxon>Tracheophyta</taxon>
        <taxon>Spermatophyta</taxon>
        <taxon>Magnoliopsida</taxon>
        <taxon>eudicotyledons</taxon>
        <taxon>Gunneridae</taxon>
        <taxon>Pentapetalae</taxon>
        <taxon>asterids</taxon>
        <taxon>campanulids</taxon>
        <taxon>Asterales</taxon>
        <taxon>Asteraceae</taxon>
        <taxon>Asteroideae</taxon>
        <taxon>Anthemideae</taxon>
        <taxon>Anthemidinae</taxon>
        <taxon>Tanacetum</taxon>
    </lineage>
</organism>
<sequence>MLQKTFQTTNTPLTTPCKTAISATQDENRTPKTNMIPMIPCTPSTVSIPMQTAITPALKEMIPEGFIEYSFEERR</sequence>
<dbReference type="AlphaFoldDB" id="A0A699V8F4"/>
<feature type="non-terminal residue" evidence="1">
    <location>
        <position position="75"/>
    </location>
</feature>
<name>A0A699V8F4_TANCI</name>
<gene>
    <name evidence="1" type="ORF">Tci_902050</name>
</gene>
<accession>A0A699V8F4</accession>
<protein>
    <submittedName>
        <fullName evidence="1">65-kDa microtubule-associated protein 3-like</fullName>
    </submittedName>
</protein>
<comment type="caution">
    <text evidence="1">The sequence shown here is derived from an EMBL/GenBank/DDBJ whole genome shotgun (WGS) entry which is preliminary data.</text>
</comment>